<reference evidence="2 3" key="1">
    <citation type="submission" date="2019-04" db="EMBL/GenBank/DDBJ databases">
        <title>Azoarcus rhizosphaerae sp. nov. isolated from rhizosphere of Ficus religiosa.</title>
        <authorList>
            <person name="Lin S.-Y."/>
            <person name="Hameed A."/>
            <person name="Hsu Y.-H."/>
            <person name="Young C.-C."/>
        </authorList>
    </citation>
    <scope>NUCLEOTIDE SEQUENCE [LARGE SCALE GENOMIC DNA]</scope>
    <source>
        <strain evidence="2 3">CC-YHH848</strain>
    </source>
</reference>
<dbReference type="AlphaFoldDB" id="A0A4S4ASA0"/>
<dbReference type="EMBL" id="SSOD01000004">
    <property type="protein sequence ID" value="THF62685.1"/>
    <property type="molecule type" value="Genomic_DNA"/>
</dbReference>
<evidence type="ECO:0000313" key="2">
    <source>
        <dbReference type="EMBL" id="THF62685.1"/>
    </source>
</evidence>
<organism evidence="2 3">
    <name type="scientific">Pseudothauera rhizosphaerae</name>
    <dbReference type="NCBI Taxonomy" id="2565932"/>
    <lineage>
        <taxon>Bacteria</taxon>
        <taxon>Pseudomonadati</taxon>
        <taxon>Pseudomonadota</taxon>
        <taxon>Betaproteobacteria</taxon>
        <taxon>Rhodocyclales</taxon>
        <taxon>Zoogloeaceae</taxon>
        <taxon>Pseudothauera</taxon>
    </lineage>
</organism>
<name>A0A4S4ASA0_9RHOO</name>
<feature type="region of interest" description="Disordered" evidence="1">
    <location>
        <begin position="62"/>
        <end position="84"/>
    </location>
</feature>
<gene>
    <name evidence="2" type="ORF">E6O51_06925</name>
</gene>
<feature type="compositionally biased region" description="Low complexity" evidence="1">
    <location>
        <begin position="68"/>
        <end position="77"/>
    </location>
</feature>
<sequence>MKTPAFLQPLHAAWHKMPAAERRRAVIAAVLLSLGGYAAFHALVTTPRLVAARHNLGRVEQLAEKSRTAAPAPTAPRRSQKTPAQLARDLALLQDKLTSQRARLISLQQRFARLDQLEEHQTLRLGLTELANSADIEVVSLENKGLRREDQRLMPTLERLREMAAKNVFRRPLLRLTARASYRGLMDFLDGLARLPHVVSPVWIKVEVRTDATADEPATMQWLDLTLDLAL</sequence>
<proteinExistence type="predicted"/>
<evidence type="ECO:0000313" key="3">
    <source>
        <dbReference type="Proteomes" id="UP000307956"/>
    </source>
</evidence>
<dbReference type="Proteomes" id="UP000307956">
    <property type="component" value="Unassembled WGS sequence"/>
</dbReference>
<accession>A0A4S4ASA0</accession>
<comment type="caution">
    <text evidence="2">The sequence shown here is derived from an EMBL/GenBank/DDBJ whole genome shotgun (WGS) entry which is preliminary data.</text>
</comment>
<evidence type="ECO:0000256" key="1">
    <source>
        <dbReference type="SAM" id="MobiDB-lite"/>
    </source>
</evidence>
<keyword evidence="3" id="KW-1185">Reference proteome</keyword>
<dbReference type="OrthoDB" id="9180765at2"/>
<dbReference type="RefSeq" id="WP_136384238.1">
    <property type="nucleotide sequence ID" value="NZ_SSOD01000004.1"/>
</dbReference>
<protein>
    <submittedName>
        <fullName evidence="2">Uncharacterized protein</fullName>
    </submittedName>
</protein>